<protein>
    <recommendedName>
        <fullName evidence="3">SnoaL-like domain-containing protein</fullName>
    </recommendedName>
</protein>
<evidence type="ECO:0000313" key="1">
    <source>
        <dbReference type="EMBL" id="QIN78670.1"/>
    </source>
</evidence>
<dbReference type="InterPro" id="IPR032710">
    <property type="entry name" value="NTF2-like_dom_sf"/>
</dbReference>
<keyword evidence="2" id="KW-1185">Reference proteome</keyword>
<dbReference type="Proteomes" id="UP000502706">
    <property type="component" value="Chromosome"/>
</dbReference>
<gene>
    <name evidence="1" type="ORF">GBA65_09230</name>
</gene>
<reference evidence="1 2" key="1">
    <citation type="submission" date="2019-10" db="EMBL/GenBank/DDBJ databases">
        <title>Rubrobacter sp nov SCSIO 52915 isolated from a deep-sea sediment in the South China Sea.</title>
        <authorList>
            <person name="Chen R.W."/>
        </authorList>
    </citation>
    <scope>NUCLEOTIDE SEQUENCE [LARGE SCALE GENOMIC DNA]</scope>
    <source>
        <strain evidence="1 2">SCSIO 52915</strain>
    </source>
</reference>
<organism evidence="1 2">
    <name type="scientific">Rubrobacter marinus</name>
    <dbReference type="NCBI Taxonomy" id="2653852"/>
    <lineage>
        <taxon>Bacteria</taxon>
        <taxon>Bacillati</taxon>
        <taxon>Actinomycetota</taxon>
        <taxon>Rubrobacteria</taxon>
        <taxon>Rubrobacterales</taxon>
        <taxon>Rubrobacteraceae</taxon>
        <taxon>Rubrobacter</taxon>
    </lineage>
</organism>
<dbReference type="AlphaFoldDB" id="A0A6G8PWU6"/>
<name>A0A6G8PWU6_9ACTN</name>
<evidence type="ECO:0000313" key="2">
    <source>
        <dbReference type="Proteomes" id="UP000502706"/>
    </source>
</evidence>
<sequence>MSNENVELVRRAFDACRRGDAATLREVFAYDNEVQIIGATDCPAPYPPLHDPGFDYKSVSPKGDNKVESEIEYRRDPKRYRGTLTDTIGTVGGERKIVSSTVVWGTETQPYPGPTYDDYAEYEATYGWWGWPIGRRRR</sequence>
<dbReference type="RefSeq" id="WP_166396343.1">
    <property type="nucleotide sequence ID" value="NZ_CP045121.1"/>
</dbReference>
<evidence type="ECO:0008006" key="3">
    <source>
        <dbReference type="Google" id="ProtNLM"/>
    </source>
</evidence>
<proteinExistence type="predicted"/>
<dbReference type="SUPFAM" id="SSF54427">
    <property type="entry name" value="NTF2-like"/>
    <property type="match status" value="1"/>
</dbReference>
<dbReference type="EMBL" id="CP045121">
    <property type="protein sequence ID" value="QIN78670.1"/>
    <property type="molecule type" value="Genomic_DNA"/>
</dbReference>
<dbReference type="KEGG" id="rmar:GBA65_09230"/>
<accession>A0A6G8PWU6</accession>